<feature type="binding site" evidence="4">
    <location>
        <position position="233"/>
    </location>
    <ligand>
        <name>Zn(2+)</name>
        <dbReference type="ChEBI" id="CHEBI:29105"/>
    </ligand>
</feature>
<dbReference type="GO" id="GO:0031934">
    <property type="term" value="C:mating-type region heterochromatin"/>
    <property type="evidence" value="ECO:0007669"/>
    <property type="project" value="TreeGrafter"/>
</dbReference>
<dbReference type="GO" id="GO:0006282">
    <property type="term" value="P:regulation of DNA repair"/>
    <property type="evidence" value="ECO:0007669"/>
    <property type="project" value="TreeGrafter"/>
</dbReference>
<name>A0A1V6UHK4_9EURO</name>
<dbReference type="GO" id="GO:0031508">
    <property type="term" value="P:pericentric heterochromatin formation"/>
    <property type="evidence" value="ECO:0007669"/>
    <property type="project" value="TreeGrafter"/>
</dbReference>
<keyword evidence="2" id="KW-0808">Transferase</keyword>
<feature type="region of interest" description="Disordered" evidence="5">
    <location>
        <begin position="453"/>
        <end position="494"/>
    </location>
</feature>
<gene>
    <name evidence="7" type="ORF">PENCOP_c009G02617</name>
</gene>
<evidence type="ECO:0000256" key="3">
    <source>
        <dbReference type="ARBA" id="ARBA00023027"/>
    </source>
</evidence>
<dbReference type="Gene3D" id="3.30.1600.10">
    <property type="entry name" value="SIR2/SIRT2 'Small Domain"/>
    <property type="match status" value="1"/>
</dbReference>
<dbReference type="Gene3D" id="3.40.50.1220">
    <property type="entry name" value="TPP-binding domain"/>
    <property type="match status" value="1"/>
</dbReference>
<dbReference type="InterPro" id="IPR026591">
    <property type="entry name" value="Sirtuin_cat_small_dom_sf"/>
</dbReference>
<dbReference type="PANTHER" id="PTHR11085">
    <property type="entry name" value="NAD-DEPENDENT PROTEIN DEACYLASE SIRTUIN-5, MITOCHONDRIAL-RELATED"/>
    <property type="match status" value="1"/>
</dbReference>
<proteinExistence type="inferred from homology"/>
<dbReference type="GO" id="GO:0005634">
    <property type="term" value="C:nucleus"/>
    <property type="evidence" value="ECO:0007669"/>
    <property type="project" value="TreeGrafter"/>
</dbReference>
<evidence type="ECO:0000256" key="2">
    <source>
        <dbReference type="ARBA" id="ARBA00022679"/>
    </source>
</evidence>
<dbReference type="InterPro" id="IPR026590">
    <property type="entry name" value="Ssirtuin_cat_dom"/>
</dbReference>
<evidence type="ECO:0000313" key="8">
    <source>
        <dbReference type="Proteomes" id="UP000191500"/>
    </source>
</evidence>
<dbReference type="STRING" id="36646.A0A1V6UHK4"/>
<dbReference type="InterPro" id="IPR003000">
    <property type="entry name" value="Sirtuin"/>
</dbReference>
<feature type="compositionally biased region" description="Polar residues" evidence="5">
    <location>
        <begin position="538"/>
        <end position="547"/>
    </location>
</feature>
<feature type="compositionally biased region" description="Low complexity" evidence="5">
    <location>
        <begin position="9"/>
        <end position="29"/>
    </location>
</feature>
<keyword evidence="4" id="KW-0862">Zinc</keyword>
<accession>A0A1V6UHK4</accession>
<dbReference type="EMBL" id="MDDG01000009">
    <property type="protein sequence ID" value="OQE37932.1"/>
    <property type="molecule type" value="Genomic_DNA"/>
</dbReference>
<evidence type="ECO:0000256" key="1">
    <source>
        <dbReference type="ARBA" id="ARBA00006924"/>
    </source>
</evidence>
<feature type="compositionally biased region" description="Basic and acidic residues" evidence="5">
    <location>
        <begin position="548"/>
        <end position="562"/>
    </location>
</feature>
<organism evidence="7 8">
    <name type="scientific">Penicillium coprophilum</name>
    <dbReference type="NCBI Taxonomy" id="36646"/>
    <lineage>
        <taxon>Eukaryota</taxon>
        <taxon>Fungi</taxon>
        <taxon>Dikarya</taxon>
        <taxon>Ascomycota</taxon>
        <taxon>Pezizomycotina</taxon>
        <taxon>Eurotiomycetes</taxon>
        <taxon>Eurotiomycetidae</taxon>
        <taxon>Eurotiales</taxon>
        <taxon>Aspergillaceae</taxon>
        <taxon>Penicillium</taxon>
    </lineage>
</organism>
<dbReference type="GO" id="GO:0070403">
    <property type="term" value="F:NAD+ binding"/>
    <property type="evidence" value="ECO:0007669"/>
    <property type="project" value="InterPro"/>
</dbReference>
<dbReference type="PANTHER" id="PTHR11085:SF15">
    <property type="entry name" value="NAD-DEPENDENT HISTONE DEACETYLASE HST4"/>
    <property type="match status" value="1"/>
</dbReference>
<evidence type="ECO:0000313" key="7">
    <source>
        <dbReference type="EMBL" id="OQE37932.1"/>
    </source>
</evidence>
<evidence type="ECO:0000256" key="4">
    <source>
        <dbReference type="PROSITE-ProRule" id="PRU00236"/>
    </source>
</evidence>
<comment type="similarity">
    <text evidence="1">Belongs to the sirtuin family. Class I subfamily.</text>
</comment>
<evidence type="ECO:0000259" key="6">
    <source>
        <dbReference type="PROSITE" id="PS50305"/>
    </source>
</evidence>
<dbReference type="GO" id="GO:0046872">
    <property type="term" value="F:metal ion binding"/>
    <property type="evidence" value="ECO:0007669"/>
    <property type="project" value="UniProtKB-KW"/>
</dbReference>
<feature type="region of interest" description="Disordered" evidence="5">
    <location>
        <begin position="1"/>
        <end position="70"/>
    </location>
</feature>
<keyword evidence="3" id="KW-0520">NAD</keyword>
<evidence type="ECO:0000256" key="5">
    <source>
        <dbReference type="SAM" id="MobiDB-lite"/>
    </source>
</evidence>
<dbReference type="InterPro" id="IPR029035">
    <property type="entry name" value="DHS-like_NAD/FAD-binding_dom"/>
</dbReference>
<feature type="region of interest" description="Disordered" evidence="5">
    <location>
        <begin position="511"/>
        <end position="568"/>
    </location>
</feature>
<dbReference type="GO" id="GO:0017136">
    <property type="term" value="F:histone deacetylase activity, NAD-dependent"/>
    <property type="evidence" value="ECO:0007669"/>
    <property type="project" value="TreeGrafter"/>
</dbReference>
<feature type="active site" description="Proton acceptor" evidence="4">
    <location>
        <position position="222"/>
    </location>
</feature>
<keyword evidence="8" id="KW-1185">Reference proteome</keyword>
<reference evidence="8" key="1">
    <citation type="journal article" date="2017" name="Nat. Microbiol.">
        <title>Global analysis of biosynthetic gene clusters reveals vast potential of secondary metabolite production in Penicillium species.</title>
        <authorList>
            <person name="Nielsen J.C."/>
            <person name="Grijseels S."/>
            <person name="Prigent S."/>
            <person name="Ji B."/>
            <person name="Dainat J."/>
            <person name="Nielsen K.F."/>
            <person name="Frisvad J.C."/>
            <person name="Workman M."/>
            <person name="Nielsen J."/>
        </authorList>
    </citation>
    <scope>NUCLEOTIDE SEQUENCE [LARGE SCALE GENOMIC DNA]</scope>
    <source>
        <strain evidence="8">IBT 31321</strain>
    </source>
</reference>
<dbReference type="InterPro" id="IPR050134">
    <property type="entry name" value="NAD-dep_sirtuin_deacylases"/>
</dbReference>
<dbReference type="GO" id="GO:0000122">
    <property type="term" value="P:negative regulation of transcription by RNA polymerase II"/>
    <property type="evidence" value="ECO:0007669"/>
    <property type="project" value="TreeGrafter"/>
</dbReference>
<feature type="region of interest" description="Disordered" evidence="5">
    <location>
        <begin position="406"/>
        <end position="433"/>
    </location>
</feature>
<protein>
    <recommendedName>
        <fullName evidence="6">Deacetylase sirtuin-type domain-containing protein</fullName>
    </recommendedName>
</protein>
<feature type="binding site" evidence="4">
    <location>
        <position position="230"/>
    </location>
    <ligand>
        <name>Zn(2+)</name>
        <dbReference type="ChEBI" id="CHEBI:29105"/>
    </ligand>
</feature>
<dbReference type="SUPFAM" id="SSF52467">
    <property type="entry name" value="DHS-like NAD/FAD-binding domain"/>
    <property type="match status" value="1"/>
</dbReference>
<dbReference type="Proteomes" id="UP000191500">
    <property type="component" value="Unassembled WGS sequence"/>
</dbReference>
<sequence>MGDFDFDSSSDISDLSSAPSSPRLESSPEPAERYPTPSSQEGAESADGSARQVRPAKRRRNPLPKDRTTQYLDLSKSLYEQNDQHYLLVQTLRHQKDIVVIAGAGISTAAGIPDFRSTDGLFKSLQKKHNLKASGKLLFDAAVYQDDALTAPFHEMVRSLSEEVANIKPTAFHQMLARLGIESRLKRLYTQNIDGIETSMGPLATEVPLSVKGSWPVTIQLHGSIEKMVCQKCRYLANFDPDMFMKADPPDCTECAEIDVARQAVGQRSHGIGRMRPRIVLYNEHNPDEEAITSVMNADIKSRPRVLIVAGTSLKIPGVRRLVKSLCTMIRSRKDGVTMFINNEPPSGKEFDNCFDLIVKGSCDEVARQANLKPWESEDITPRVYESSPEPIPHSYSDVSVVVTPKKRPRADTGLVTPSASQDEKPTKKPATKVSKIKLENPASNGRTIKDVISGKLSNGKPAARKPTTSKFITKPAPNPRTKKAATTASKKRVPVKKNATITSYSGRVTKTSQSAGKIGTKVDLKAMQPVPAGAPRNNGTLPIRSGQSEKTDVVLDSESRPRPVASS</sequence>
<feature type="binding site" evidence="4">
    <location>
        <position position="252"/>
    </location>
    <ligand>
        <name>Zn(2+)</name>
        <dbReference type="ChEBI" id="CHEBI:29105"/>
    </ligand>
</feature>
<dbReference type="Pfam" id="PF02146">
    <property type="entry name" value="SIR2"/>
    <property type="match status" value="1"/>
</dbReference>
<dbReference type="GO" id="GO:1990414">
    <property type="term" value="P:replication-born double-strand break repair via sister chromatid exchange"/>
    <property type="evidence" value="ECO:0007669"/>
    <property type="project" value="TreeGrafter"/>
</dbReference>
<feature type="binding site" evidence="4">
    <location>
        <position position="255"/>
    </location>
    <ligand>
        <name>Zn(2+)</name>
        <dbReference type="ChEBI" id="CHEBI:29105"/>
    </ligand>
</feature>
<dbReference type="PROSITE" id="PS50305">
    <property type="entry name" value="SIRTUIN"/>
    <property type="match status" value="1"/>
</dbReference>
<dbReference type="AlphaFoldDB" id="A0A1V6UHK4"/>
<comment type="caution">
    <text evidence="7">The sequence shown here is derived from an EMBL/GenBank/DDBJ whole genome shotgun (WGS) entry which is preliminary data.</text>
</comment>
<keyword evidence="4" id="KW-0479">Metal-binding</keyword>
<feature type="domain" description="Deacetylase sirtuin-type" evidence="6">
    <location>
        <begin position="78"/>
        <end position="387"/>
    </location>
</feature>